<gene>
    <name evidence="2" type="ORF">ACFO4E_24360</name>
</gene>
<reference evidence="3" key="1">
    <citation type="journal article" date="2019" name="Int. J. Syst. Evol. Microbiol.">
        <title>The Global Catalogue of Microorganisms (GCM) 10K type strain sequencing project: providing services to taxonomists for standard genome sequencing and annotation.</title>
        <authorList>
            <consortium name="The Broad Institute Genomics Platform"/>
            <consortium name="The Broad Institute Genome Sequencing Center for Infectious Disease"/>
            <person name="Wu L."/>
            <person name="Ma J."/>
        </authorList>
    </citation>
    <scope>NUCLEOTIDE SEQUENCE [LARGE SCALE GENOMIC DNA]</scope>
    <source>
        <strain evidence="3">XZYJ18</strain>
    </source>
</reference>
<organism evidence="2 3">
    <name type="scientific">Nocardiopsis mangrovi</name>
    <dbReference type="NCBI Taxonomy" id="1179818"/>
    <lineage>
        <taxon>Bacteria</taxon>
        <taxon>Bacillati</taxon>
        <taxon>Actinomycetota</taxon>
        <taxon>Actinomycetes</taxon>
        <taxon>Streptosporangiales</taxon>
        <taxon>Nocardiopsidaceae</taxon>
        <taxon>Nocardiopsis</taxon>
    </lineage>
</organism>
<name>A0ABV9E1K0_9ACTN</name>
<proteinExistence type="predicted"/>
<accession>A0ABV9E1K0</accession>
<feature type="chain" id="PRO_5046791962" evidence="1">
    <location>
        <begin position="28"/>
        <end position="77"/>
    </location>
</feature>
<keyword evidence="1" id="KW-0732">Signal</keyword>
<dbReference type="Proteomes" id="UP001595923">
    <property type="component" value="Unassembled WGS sequence"/>
</dbReference>
<protein>
    <submittedName>
        <fullName evidence="2">Uncharacterized protein</fullName>
    </submittedName>
</protein>
<sequence length="77" mass="7934">MQNMKRVLLGSAIVVPALIGMAGTASADVDAAAFQGKAGYHSSDAFNVLYEPHGFALSDVETETGYAELEGGAVSTR</sequence>
<evidence type="ECO:0000313" key="2">
    <source>
        <dbReference type="EMBL" id="MFC4565006.1"/>
    </source>
</evidence>
<dbReference type="EMBL" id="JBHSFQ010000031">
    <property type="protein sequence ID" value="MFC4565006.1"/>
    <property type="molecule type" value="Genomic_DNA"/>
</dbReference>
<evidence type="ECO:0000256" key="1">
    <source>
        <dbReference type="SAM" id="SignalP"/>
    </source>
</evidence>
<comment type="caution">
    <text evidence="2">The sequence shown here is derived from an EMBL/GenBank/DDBJ whole genome shotgun (WGS) entry which is preliminary data.</text>
</comment>
<keyword evidence="3" id="KW-1185">Reference proteome</keyword>
<dbReference type="RefSeq" id="WP_378578613.1">
    <property type="nucleotide sequence ID" value="NZ_JBHSFQ010000031.1"/>
</dbReference>
<feature type="signal peptide" evidence="1">
    <location>
        <begin position="1"/>
        <end position="27"/>
    </location>
</feature>
<evidence type="ECO:0000313" key="3">
    <source>
        <dbReference type="Proteomes" id="UP001595923"/>
    </source>
</evidence>